<name>A0A6C7E9D1_ILUCY</name>
<gene>
    <name evidence="1" type="ORF">YM304_26390</name>
</gene>
<dbReference type="OrthoDB" id="9877097at2"/>
<dbReference type="Proteomes" id="UP000011863">
    <property type="component" value="Chromosome"/>
</dbReference>
<evidence type="ECO:0000313" key="1">
    <source>
        <dbReference type="EMBL" id="BAN02953.1"/>
    </source>
</evidence>
<evidence type="ECO:0000313" key="2">
    <source>
        <dbReference type="Proteomes" id="UP000011863"/>
    </source>
</evidence>
<dbReference type="RefSeq" id="WP_015442200.1">
    <property type="nucleotide sequence ID" value="NC_020520.1"/>
</dbReference>
<dbReference type="EMBL" id="AP012057">
    <property type="protein sequence ID" value="BAN02953.1"/>
    <property type="molecule type" value="Genomic_DNA"/>
</dbReference>
<keyword evidence="2" id="KW-1185">Reference proteome</keyword>
<reference evidence="1 2" key="1">
    <citation type="journal article" date="2013" name="Int. J. Syst. Evol. Microbiol.">
        <title>Ilumatobacter nonamiense sp. nov. and Ilumatobacter coccineum sp. nov., isolated from seashore sand.</title>
        <authorList>
            <person name="Matsumoto A."/>
            <person name="Kasai H."/>
            <person name="Matsuo Y."/>
            <person name="Shizuri Y."/>
            <person name="Ichikawa N."/>
            <person name="Fujita N."/>
            <person name="Omura S."/>
            <person name="Takahashi Y."/>
        </authorList>
    </citation>
    <scope>NUCLEOTIDE SEQUENCE [LARGE SCALE GENOMIC DNA]</scope>
    <source>
        <strain evidence="2">NBRC 103263 / KCTC 29153 / YM16-304</strain>
    </source>
</reference>
<protein>
    <submittedName>
        <fullName evidence="1">Uncharacterized protein</fullName>
    </submittedName>
</protein>
<dbReference type="KEGG" id="aym:YM304_26390"/>
<dbReference type="AlphaFoldDB" id="A0A6C7E9D1"/>
<accession>A0A6C7E9D1</accession>
<sequence>MMKRLTWFVGGIAAGATGANYAKKKVKEKASQISAVGVARSAASRAKQTAGQVVDAVKDGRAAMRQHEDELKARRDGRLTSLDEHVSPDDQVFVDGVPVESGRVIVMRQK</sequence>
<organism evidence="1 2">
    <name type="scientific">Ilumatobacter coccineus (strain NBRC 103263 / KCTC 29153 / YM16-304)</name>
    <dbReference type="NCBI Taxonomy" id="1313172"/>
    <lineage>
        <taxon>Bacteria</taxon>
        <taxon>Bacillati</taxon>
        <taxon>Actinomycetota</taxon>
        <taxon>Acidimicrobiia</taxon>
        <taxon>Acidimicrobiales</taxon>
        <taxon>Ilumatobacteraceae</taxon>
        <taxon>Ilumatobacter</taxon>
    </lineage>
</organism>
<proteinExistence type="predicted"/>